<dbReference type="EMBL" id="BDSP01000162">
    <property type="protein sequence ID" value="GAX21331.1"/>
    <property type="molecule type" value="Genomic_DNA"/>
</dbReference>
<dbReference type="AlphaFoldDB" id="A0A1Z5K5F8"/>
<gene>
    <name evidence="2" type="ORF">FisN_1Lh167</name>
</gene>
<organism evidence="2 3">
    <name type="scientific">Fistulifera solaris</name>
    <name type="common">Oleaginous diatom</name>
    <dbReference type="NCBI Taxonomy" id="1519565"/>
    <lineage>
        <taxon>Eukaryota</taxon>
        <taxon>Sar</taxon>
        <taxon>Stramenopiles</taxon>
        <taxon>Ochrophyta</taxon>
        <taxon>Bacillariophyta</taxon>
        <taxon>Bacillariophyceae</taxon>
        <taxon>Bacillariophycidae</taxon>
        <taxon>Naviculales</taxon>
        <taxon>Naviculaceae</taxon>
        <taxon>Fistulifera</taxon>
    </lineage>
</organism>
<feature type="compositionally biased region" description="Pro residues" evidence="1">
    <location>
        <begin position="67"/>
        <end position="76"/>
    </location>
</feature>
<evidence type="ECO:0000313" key="2">
    <source>
        <dbReference type="EMBL" id="GAX21331.1"/>
    </source>
</evidence>
<proteinExistence type="predicted"/>
<dbReference type="Proteomes" id="UP000198406">
    <property type="component" value="Unassembled WGS sequence"/>
</dbReference>
<keyword evidence="3" id="KW-1185">Reference proteome</keyword>
<evidence type="ECO:0000256" key="1">
    <source>
        <dbReference type="SAM" id="MobiDB-lite"/>
    </source>
</evidence>
<evidence type="ECO:0000313" key="3">
    <source>
        <dbReference type="Proteomes" id="UP000198406"/>
    </source>
</evidence>
<protein>
    <submittedName>
        <fullName evidence="2">Uncharacterized protein</fullName>
    </submittedName>
</protein>
<accession>A0A1Z5K5F8</accession>
<feature type="compositionally biased region" description="Acidic residues" evidence="1">
    <location>
        <begin position="235"/>
        <end position="251"/>
    </location>
</feature>
<name>A0A1Z5K5F8_FISSO</name>
<comment type="caution">
    <text evidence="2">The sequence shown here is derived from an EMBL/GenBank/DDBJ whole genome shotgun (WGS) entry which is preliminary data.</text>
</comment>
<feature type="region of interest" description="Disordered" evidence="1">
    <location>
        <begin position="205"/>
        <end position="265"/>
    </location>
</feature>
<dbReference type="InParanoid" id="A0A1Z5K5F8"/>
<feature type="compositionally biased region" description="Basic residues" evidence="1">
    <location>
        <begin position="209"/>
        <end position="226"/>
    </location>
</feature>
<dbReference type="OrthoDB" id="47674at2759"/>
<reference evidence="2 3" key="1">
    <citation type="journal article" date="2015" name="Plant Cell">
        <title>Oil accumulation by the oleaginous diatom Fistulifera solaris as revealed by the genome and transcriptome.</title>
        <authorList>
            <person name="Tanaka T."/>
            <person name="Maeda Y."/>
            <person name="Veluchamy A."/>
            <person name="Tanaka M."/>
            <person name="Abida H."/>
            <person name="Marechal E."/>
            <person name="Bowler C."/>
            <person name="Muto M."/>
            <person name="Sunaga Y."/>
            <person name="Tanaka M."/>
            <person name="Yoshino T."/>
            <person name="Taniguchi T."/>
            <person name="Fukuda Y."/>
            <person name="Nemoto M."/>
            <person name="Matsumoto M."/>
            <person name="Wong P.S."/>
            <person name="Aburatani S."/>
            <person name="Fujibuchi W."/>
        </authorList>
    </citation>
    <scope>NUCLEOTIDE SEQUENCE [LARGE SCALE GENOMIC DNA]</scope>
    <source>
        <strain evidence="2 3">JPCC DA0580</strain>
    </source>
</reference>
<feature type="region of interest" description="Disordered" evidence="1">
    <location>
        <begin position="46"/>
        <end position="132"/>
    </location>
</feature>
<sequence>MPLLMHGAGDVVPNEVNPDTAALLAALTTHYMEQLVQAAIDAHQMSRDNNSKDPSLPPRSLQKSLQPPLPSPPEPVFPRHLYNSLDNQTTHKRKRRSTIQYWDEPLPEPKIGDETVRNESSSSSSPPEDADTWVGLAGVDFFHDRTRMAYVQAPAALTTQSFIFPLCHDTYTYGRIVEQQAFKQSLEPVLVDRVVMEMVQAEGQQQHARALKKNKTGANNNKKKNHQEKDGNASDPEDEDGDLSVDEEEEKDIPTWPGLDSIIPF</sequence>